<evidence type="ECO:0000256" key="1">
    <source>
        <dbReference type="ARBA" id="ARBA00022723"/>
    </source>
</evidence>
<dbReference type="OrthoDB" id="10051448at2759"/>
<dbReference type="Gene3D" id="2.20.25.240">
    <property type="match status" value="1"/>
</dbReference>
<organism evidence="6 7">
    <name type="scientific">Thelohanellus kitauei</name>
    <name type="common">Myxosporean</name>
    <dbReference type="NCBI Taxonomy" id="669202"/>
    <lineage>
        <taxon>Eukaryota</taxon>
        <taxon>Metazoa</taxon>
        <taxon>Cnidaria</taxon>
        <taxon>Myxozoa</taxon>
        <taxon>Myxosporea</taxon>
        <taxon>Bivalvulida</taxon>
        <taxon>Platysporina</taxon>
        <taxon>Myxobolidae</taxon>
        <taxon>Thelohanellus</taxon>
    </lineage>
</organism>
<keyword evidence="3" id="KW-0862">Zinc</keyword>
<dbReference type="GO" id="GO:0008270">
    <property type="term" value="F:zinc ion binding"/>
    <property type="evidence" value="ECO:0007669"/>
    <property type="project" value="UniProtKB-KW"/>
</dbReference>
<evidence type="ECO:0000256" key="3">
    <source>
        <dbReference type="ARBA" id="ARBA00022833"/>
    </source>
</evidence>
<evidence type="ECO:0000313" key="7">
    <source>
        <dbReference type="Proteomes" id="UP000031668"/>
    </source>
</evidence>
<evidence type="ECO:0000259" key="5">
    <source>
        <dbReference type="Pfam" id="PF10551"/>
    </source>
</evidence>
<evidence type="ECO:0008006" key="8">
    <source>
        <dbReference type="Google" id="ProtNLM"/>
    </source>
</evidence>
<feature type="domain" description="FLYWCH-type" evidence="4">
    <location>
        <begin position="9"/>
        <end position="68"/>
    </location>
</feature>
<dbReference type="PANTHER" id="PTHR47160:SF10">
    <property type="entry name" value="MULE TRANSPOSASE DOMAIN-CONTAINING PROTEIN"/>
    <property type="match status" value="1"/>
</dbReference>
<comment type="caution">
    <text evidence="6">The sequence shown here is derived from an EMBL/GenBank/DDBJ whole genome shotgun (WGS) entry which is preliminary data.</text>
</comment>
<dbReference type="AlphaFoldDB" id="A0A0C2ISP4"/>
<proteinExistence type="predicted"/>
<name>A0A0C2ISP4_THEKT</name>
<dbReference type="InterPro" id="IPR007588">
    <property type="entry name" value="Znf_FLYWCH"/>
</dbReference>
<keyword evidence="2" id="KW-0863">Zinc-finger</keyword>
<sequence>MNNNRQISFIKSSRGNDLLVCDGYIFNKEKARSGFTYWRCVKYQSEDCLCRCTTNGGELISQKKEHRHGPDPNQVNARRVLNQVKENARTSQLSTQQIVASNVIGINQSTASALPALPSMTRLVQRTRRDANTPLPSPNSLSSLALPIEYTLSHRGEQFLQYDSGPDENRMLIFSTNNNLELLRSSDCWYCDGTFKTAPSLFSQLYTVHCKINNTVIPTVYGLLPTKSESIYTSFFTAISNLKPGLSPATIMLDFEISSHNALRRVFPQTILKGCFYHLSQSFWRKIQMNAPTLSRYREDGDFVITAKMILAICFVPIPDICFAFEQLLFSDFFVNDAEILNCLSDYFEDFYIGRILRLNTRRPPLFPHSLWNCYDATINNNGRTNNSVEGWHNGFARFINCHHPDIFKFLEFLKSSQNLNEVKITQLQSGMVVSVERNRYKDHNQRLANICNTYRRENIVGYLRNIAYNITI</sequence>
<gene>
    <name evidence="6" type="ORF">RF11_10817</name>
</gene>
<keyword evidence="1" id="KW-0479">Metal-binding</keyword>
<dbReference type="EMBL" id="JWZT01002857">
    <property type="protein sequence ID" value="KII68459.1"/>
    <property type="molecule type" value="Genomic_DNA"/>
</dbReference>
<dbReference type="Pfam" id="PF04500">
    <property type="entry name" value="FLYWCH"/>
    <property type="match status" value="1"/>
</dbReference>
<accession>A0A0C2ISP4</accession>
<evidence type="ECO:0000313" key="6">
    <source>
        <dbReference type="EMBL" id="KII68459.1"/>
    </source>
</evidence>
<feature type="domain" description="MULE transposase" evidence="5">
    <location>
        <begin position="189"/>
        <end position="281"/>
    </location>
</feature>
<dbReference type="Proteomes" id="UP000031668">
    <property type="component" value="Unassembled WGS sequence"/>
</dbReference>
<dbReference type="InterPro" id="IPR018289">
    <property type="entry name" value="MULE_transposase_dom"/>
</dbReference>
<evidence type="ECO:0000259" key="4">
    <source>
        <dbReference type="Pfam" id="PF04500"/>
    </source>
</evidence>
<keyword evidence="7" id="KW-1185">Reference proteome</keyword>
<dbReference type="Pfam" id="PF10551">
    <property type="entry name" value="MULE"/>
    <property type="match status" value="1"/>
</dbReference>
<reference evidence="6 7" key="1">
    <citation type="journal article" date="2014" name="Genome Biol. Evol.">
        <title>The genome of the myxosporean Thelohanellus kitauei shows adaptations to nutrient acquisition within its fish host.</title>
        <authorList>
            <person name="Yang Y."/>
            <person name="Xiong J."/>
            <person name="Zhou Z."/>
            <person name="Huo F."/>
            <person name="Miao W."/>
            <person name="Ran C."/>
            <person name="Liu Y."/>
            <person name="Zhang J."/>
            <person name="Feng J."/>
            <person name="Wang M."/>
            <person name="Wang M."/>
            <person name="Wang L."/>
            <person name="Yao B."/>
        </authorList>
    </citation>
    <scope>NUCLEOTIDE SEQUENCE [LARGE SCALE GENOMIC DNA]</scope>
    <source>
        <strain evidence="6">Wuqing</strain>
    </source>
</reference>
<protein>
    <recommendedName>
        <fullName evidence="8">FLYWCH-type domain-containing protein</fullName>
    </recommendedName>
</protein>
<dbReference type="OMA" id="FETHICM"/>
<dbReference type="PANTHER" id="PTHR47160">
    <property type="entry name" value="PUTATIVE-RELATED"/>
    <property type="match status" value="1"/>
</dbReference>
<evidence type="ECO:0000256" key="2">
    <source>
        <dbReference type="ARBA" id="ARBA00022771"/>
    </source>
</evidence>